<dbReference type="AlphaFoldDB" id="A0A2J6RFK6"/>
<evidence type="ECO:0000256" key="4">
    <source>
        <dbReference type="ARBA" id="ARBA00022679"/>
    </source>
</evidence>
<dbReference type="InterPro" id="IPR022751">
    <property type="entry name" value="Alpha_mannosyltransferase"/>
</dbReference>
<dbReference type="Gene3D" id="3.90.550.10">
    <property type="entry name" value="Spore Coat Polysaccharide Biosynthesis Protein SpsA, Chain A"/>
    <property type="match status" value="1"/>
</dbReference>
<keyword evidence="7" id="KW-1133">Transmembrane helix</keyword>
<keyword evidence="11" id="KW-1185">Reference proteome</keyword>
<evidence type="ECO:0000256" key="5">
    <source>
        <dbReference type="ARBA" id="ARBA00022692"/>
    </source>
</evidence>
<evidence type="ECO:0000256" key="3">
    <source>
        <dbReference type="ARBA" id="ARBA00009105"/>
    </source>
</evidence>
<dbReference type="GO" id="GO:0000139">
    <property type="term" value="C:Golgi membrane"/>
    <property type="evidence" value="ECO:0007669"/>
    <property type="project" value="UniProtKB-SubCell"/>
</dbReference>
<dbReference type="PANTHER" id="PTHR31646:SF1">
    <property type="entry name" value="ALPHA-1,2-MANNOSYLTRANSFERASE MNN2"/>
    <property type="match status" value="1"/>
</dbReference>
<evidence type="ECO:0000256" key="2">
    <source>
        <dbReference type="ARBA" id="ARBA00004922"/>
    </source>
</evidence>
<sequence length="505" mass="56692">MRLKSHFGASRRSRILVLLSIFVVIGLAFSYYHTIHSISGLIPEFKSPSSIWTSKPPKPSKFWLSFAPLLGEAAPNCPPPERQESTVLAKNRFYNERWILRLGGNWLVDEVPFPNQLKMKRSDVQSMREKHSLFVDLLNTKAPTLDYEKGTKGIVTSAGGSYFPDLIISLLMLRRSGSTLPVEVFLTTPSEYEPQICESILPYLNAKCIILSDILSDTPHGFTIQKFQIKIFAMLFSSFESLLFLDADNFPIHPPEELFSMEPFTKNHLVLWPDFWTSTASPIFPDIVGLSPDILRTRPTIESGQILVSKKHHAKTLLLAAYYNVYGDYFYPLISQGGPGEGDKDTFAPAALVLNNAFYTVETPPVNLGIRNVGGSAIVHYDPSIPYPCPAPSPGSETCEARAFFIHASWSPKLNALQKLQSTRKWGDEKKNRQMFGMDVEKVVWGYMVEVACNDWEFADWGNGNKTATPVCAQSKKCFRDVFGDEWDGVMVDVDKKVQIGDVLT</sequence>
<evidence type="ECO:0000256" key="6">
    <source>
        <dbReference type="ARBA" id="ARBA00022968"/>
    </source>
</evidence>
<comment type="pathway">
    <text evidence="2">Protein modification; protein glycosylation.</text>
</comment>
<dbReference type="OrthoDB" id="430354at2759"/>
<keyword evidence="6" id="KW-0735">Signal-anchor</keyword>
<organism evidence="10 11">
    <name type="scientific">Hyaloscypha variabilis (strain UAMH 11265 / GT02V1 / F)</name>
    <name type="common">Meliniomyces variabilis</name>
    <dbReference type="NCBI Taxonomy" id="1149755"/>
    <lineage>
        <taxon>Eukaryota</taxon>
        <taxon>Fungi</taxon>
        <taxon>Dikarya</taxon>
        <taxon>Ascomycota</taxon>
        <taxon>Pezizomycotina</taxon>
        <taxon>Leotiomycetes</taxon>
        <taxon>Helotiales</taxon>
        <taxon>Hyaloscyphaceae</taxon>
        <taxon>Hyaloscypha</taxon>
        <taxon>Hyaloscypha variabilis</taxon>
    </lineage>
</organism>
<comment type="subcellular location">
    <subcellularLocation>
        <location evidence="1">Golgi apparatus membrane</location>
        <topology evidence="1">Single-pass type II membrane protein</topology>
    </subcellularLocation>
</comment>
<reference evidence="10 11" key="1">
    <citation type="submission" date="2016-04" db="EMBL/GenBank/DDBJ databases">
        <title>A degradative enzymes factory behind the ericoid mycorrhizal symbiosis.</title>
        <authorList>
            <consortium name="DOE Joint Genome Institute"/>
            <person name="Martino E."/>
            <person name="Morin E."/>
            <person name="Grelet G."/>
            <person name="Kuo A."/>
            <person name="Kohler A."/>
            <person name="Daghino S."/>
            <person name="Barry K."/>
            <person name="Choi C."/>
            <person name="Cichocki N."/>
            <person name="Clum A."/>
            <person name="Copeland A."/>
            <person name="Hainaut M."/>
            <person name="Haridas S."/>
            <person name="Labutti K."/>
            <person name="Lindquist E."/>
            <person name="Lipzen A."/>
            <person name="Khouja H.-R."/>
            <person name="Murat C."/>
            <person name="Ohm R."/>
            <person name="Olson A."/>
            <person name="Spatafora J."/>
            <person name="Veneault-Fourrey C."/>
            <person name="Henrissat B."/>
            <person name="Grigoriev I."/>
            <person name="Martin F."/>
            <person name="Perotto S."/>
        </authorList>
    </citation>
    <scope>NUCLEOTIDE SEQUENCE [LARGE SCALE GENOMIC DNA]</scope>
    <source>
        <strain evidence="10 11">F</strain>
    </source>
</reference>
<dbReference type="SUPFAM" id="SSF53448">
    <property type="entry name" value="Nucleotide-diphospho-sugar transferases"/>
    <property type="match status" value="1"/>
</dbReference>
<dbReference type="EMBL" id="KZ613949">
    <property type="protein sequence ID" value="PMD37263.1"/>
    <property type="molecule type" value="Genomic_DNA"/>
</dbReference>
<keyword evidence="8" id="KW-0333">Golgi apparatus</keyword>
<keyword evidence="4 10" id="KW-0808">Transferase</keyword>
<keyword evidence="9" id="KW-0472">Membrane</keyword>
<dbReference type="STRING" id="1149755.A0A2J6RFK6"/>
<dbReference type="PANTHER" id="PTHR31646">
    <property type="entry name" value="ALPHA-1,2-MANNOSYLTRANSFERASE MNN2"/>
    <property type="match status" value="1"/>
</dbReference>
<dbReference type="InterPro" id="IPR029044">
    <property type="entry name" value="Nucleotide-diphossugar_trans"/>
</dbReference>
<dbReference type="GO" id="GO:0046354">
    <property type="term" value="P:mannan biosynthetic process"/>
    <property type="evidence" value="ECO:0007669"/>
    <property type="project" value="TreeGrafter"/>
</dbReference>
<dbReference type="Proteomes" id="UP000235786">
    <property type="component" value="Unassembled WGS sequence"/>
</dbReference>
<proteinExistence type="inferred from homology"/>
<gene>
    <name evidence="10" type="ORF">L207DRAFT_514554</name>
</gene>
<evidence type="ECO:0000313" key="11">
    <source>
        <dbReference type="Proteomes" id="UP000235786"/>
    </source>
</evidence>
<dbReference type="GO" id="GO:0000026">
    <property type="term" value="F:alpha-1,2-mannosyltransferase activity"/>
    <property type="evidence" value="ECO:0007669"/>
    <property type="project" value="TreeGrafter"/>
</dbReference>
<name>A0A2J6RFK6_HYAVF</name>
<keyword evidence="5" id="KW-0812">Transmembrane</keyword>
<evidence type="ECO:0000256" key="9">
    <source>
        <dbReference type="ARBA" id="ARBA00023136"/>
    </source>
</evidence>
<dbReference type="Pfam" id="PF11051">
    <property type="entry name" value="Mannosyl_trans3"/>
    <property type="match status" value="2"/>
</dbReference>
<evidence type="ECO:0000256" key="8">
    <source>
        <dbReference type="ARBA" id="ARBA00023034"/>
    </source>
</evidence>
<accession>A0A2J6RFK6</accession>
<evidence type="ECO:0000313" key="10">
    <source>
        <dbReference type="EMBL" id="PMD37263.1"/>
    </source>
</evidence>
<evidence type="ECO:0000256" key="7">
    <source>
        <dbReference type="ARBA" id="ARBA00022989"/>
    </source>
</evidence>
<comment type="similarity">
    <text evidence="3">Belongs to the MNN1/MNT family.</text>
</comment>
<protein>
    <submittedName>
        <fullName evidence="10">Glycosyltransferase family 71 protein</fullName>
    </submittedName>
</protein>
<evidence type="ECO:0000256" key="1">
    <source>
        <dbReference type="ARBA" id="ARBA00004323"/>
    </source>
</evidence>